<comment type="caution">
    <text evidence="1">The sequence shown here is derived from an EMBL/GenBank/DDBJ whole genome shotgun (WGS) entry which is preliminary data.</text>
</comment>
<evidence type="ECO:0000313" key="1">
    <source>
        <dbReference type="EMBL" id="KAI7790303.1"/>
    </source>
</evidence>
<dbReference type="Proteomes" id="UP001059041">
    <property type="component" value="Unassembled WGS sequence"/>
</dbReference>
<feature type="non-terminal residue" evidence="1">
    <location>
        <position position="70"/>
    </location>
</feature>
<accession>A0A9W7T2S6</accession>
<reference evidence="1" key="1">
    <citation type="submission" date="2021-02" db="EMBL/GenBank/DDBJ databases">
        <title>Comparative genomics reveals that relaxation of natural selection precedes convergent phenotypic evolution of cavefish.</title>
        <authorList>
            <person name="Peng Z."/>
        </authorList>
    </citation>
    <scope>NUCLEOTIDE SEQUENCE</scope>
    <source>
        <tissue evidence="1">Muscle</tissue>
    </source>
</reference>
<keyword evidence="2" id="KW-1185">Reference proteome</keyword>
<evidence type="ECO:0000313" key="2">
    <source>
        <dbReference type="Proteomes" id="UP001059041"/>
    </source>
</evidence>
<dbReference type="EMBL" id="JAFHDT010000179">
    <property type="protein sequence ID" value="KAI7790303.1"/>
    <property type="molecule type" value="Genomic_DNA"/>
</dbReference>
<gene>
    <name evidence="1" type="ORF">IRJ41_019303</name>
</gene>
<sequence length="70" mass="7911">AESPSSESALTFAYLHFLAIIEKLLRQYEEVTHGNIHNISTPVAHFCKPMSRINSFCASVYTIHDSTTQR</sequence>
<dbReference type="AlphaFoldDB" id="A0A9W7T2S6"/>
<protein>
    <submittedName>
        <fullName evidence="1">Uncharacterized protein</fullName>
    </submittedName>
</protein>
<proteinExistence type="predicted"/>
<organism evidence="1 2">
    <name type="scientific">Triplophysa rosa</name>
    <name type="common">Cave loach</name>
    <dbReference type="NCBI Taxonomy" id="992332"/>
    <lineage>
        <taxon>Eukaryota</taxon>
        <taxon>Metazoa</taxon>
        <taxon>Chordata</taxon>
        <taxon>Craniata</taxon>
        <taxon>Vertebrata</taxon>
        <taxon>Euteleostomi</taxon>
        <taxon>Actinopterygii</taxon>
        <taxon>Neopterygii</taxon>
        <taxon>Teleostei</taxon>
        <taxon>Ostariophysi</taxon>
        <taxon>Cypriniformes</taxon>
        <taxon>Nemacheilidae</taxon>
        <taxon>Triplophysa</taxon>
    </lineage>
</organism>
<name>A0A9W7T2S6_TRIRA</name>